<comment type="caution">
    <text evidence="1">The sequence shown here is derived from an EMBL/GenBank/DDBJ whole genome shotgun (WGS) entry which is preliminary data.</text>
</comment>
<dbReference type="Pfam" id="PF07366">
    <property type="entry name" value="SnoaL"/>
    <property type="match status" value="1"/>
</dbReference>
<proteinExistence type="predicted"/>
<dbReference type="InterPro" id="IPR009959">
    <property type="entry name" value="Cyclase_SnoaL-like"/>
</dbReference>
<organism evidence="1 2">
    <name type="scientific">Novipirellula rosea</name>
    <dbReference type="NCBI Taxonomy" id="1031540"/>
    <lineage>
        <taxon>Bacteria</taxon>
        <taxon>Pseudomonadati</taxon>
        <taxon>Planctomycetota</taxon>
        <taxon>Planctomycetia</taxon>
        <taxon>Pirellulales</taxon>
        <taxon>Pirellulaceae</taxon>
        <taxon>Novipirellula</taxon>
    </lineage>
</organism>
<evidence type="ECO:0000313" key="1">
    <source>
        <dbReference type="EMBL" id="GAA4451249.1"/>
    </source>
</evidence>
<name>A0ABP8MM18_9BACT</name>
<evidence type="ECO:0008006" key="3">
    <source>
        <dbReference type="Google" id="ProtNLM"/>
    </source>
</evidence>
<accession>A0ABP8MM18</accession>
<evidence type="ECO:0000313" key="2">
    <source>
        <dbReference type="Proteomes" id="UP001500840"/>
    </source>
</evidence>
<keyword evidence="2" id="KW-1185">Reference proteome</keyword>
<sequence>MNNEYTARSLRWFEEVWNQRRTETIDEFLTADSIAETEDGVLRGPDEFKKQVHAPMLDAFPDLHVDVEGTVTEDDSVVIRWKATGTHQGDGLGIKATGRPIVIRGITWHRFKDDKLVGGGDYWSQESLKRQLQDTPQ</sequence>
<dbReference type="PANTHER" id="PTHR38436:SF1">
    <property type="entry name" value="ESTER CYCLASE"/>
    <property type="match status" value="1"/>
</dbReference>
<gene>
    <name evidence="1" type="ORF">GCM10023156_18620</name>
</gene>
<dbReference type="Gene3D" id="3.10.450.50">
    <property type="match status" value="1"/>
</dbReference>
<dbReference type="Proteomes" id="UP001500840">
    <property type="component" value="Unassembled WGS sequence"/>
</dbReference>
<dbReference type="InterPro" id="IPR032710">
    <property type="entry name" value="NTF2-like_dom_sf"/>
</dbReference>
<dbReference type="SUPFAM" id="SSF54427">
    <property type="entry name" value="NTF2-like"/>
    <property type="match status" value="1"/>
</dbReference>
<reference evidence="2" key="1">
    <citation type="journal article" date="2019" name="Int. J. Syst. Evol. Microbiol.">
        <title>The Global Catalogue of Microorganisms (GCM) 10K type strain sequencing project: providing services to taxonomists for standard genome sequencing and annotation.</title>
        <authorList>
            <consortium name="The Broad Institute Genomics Platform"/>
            <consortium name="The Broad Institute Genome Sequencing Center for Infectious Disease"/>
            <person name="Wu L."/>
            <person name="Ma J."/>
        </authorList>
    </citation>
    <scope>NUCLEOTIDE SEQUENCE [LARGE SCALE GENOMIC DNA]</scope>
    <source>
        <strain evidence="2">JCM 17759</strain>
    </source>
</reference>
<dbReference type="RefSeq" id="WP_339942372.1">
    <property type="nucleotide sequence ID" value="NZ_BAABGA010000024.1"/>
</dbReference>
<dbReference type="EMBL" id="BAABGA010000024">
    <property type="protein sequence ID" value="GAA4451249.1"/>
    <property type="molecule type" value="Genomic_DNA"/>
</dbReference>
<protein>
    <recommendedName>
        <fullName evidence="3">SnoaL-like polyketide cyclase</fullName>
    </recommendedName>
</protein>
<dbReference type="PANTHER" id="PTHR38436">
    <property type="entry name" value="POLYKETIDE CYCLASE SNOAL-LIKE DOMAIN"/>
    <property type="match status" value="1"/>
</dbReference>